<dbReference type="InterPro" id="IPR050259">
    <property type="entry name" value="SDR"/>
</dbReference>
<organism evidence="3 4">
    <name type="scientific">Candidatus Fimimonas merdipullorum</name>
    <dbReference type="NCBI Taxonomy" id="2840822"/>
    <lineage>
        <taxon>Bacteria</taxon>
        <taxon>Pseudomonadati</taxon>
        <taxon>Myxococcota</taxon>
        <taxon>Myxococcia</taxon>
        <taxon>Myxococcales</taxon>
        <taxon>Cystobacterineae</taxon>
        <taxon>Myxococcaceae</taxon>
        <taxon>Myxococcaceae incertae sedis</taxon>
        <taxon>Candidatus Fimimonas</taxon>
    </lineage>
</organism>
<evidence type="ECO:0000313" key="3">
    <source>
        <dbReference type="EMBL" id="HIU90894.1"/>
    </source>
</evidence>
<protein>
    <submittedName>
        <fullName evidence="3">SDR family NAD(P)-dependent oxidoreductase</fullName>
    </submittedName>
</protein>
<dbReference type="PANTHER" id="PTHR42879:SF2">
    <property type="entry name" value="3-OXOACYL-[ACYL-CARRIER-PROTEIN] REDUCTASE FABG"/>
    <property type="match status" value="1"/>
</dbReference>
<dbReference type="PROSITE" id="PS00061">
    <property type="entry name" value="ADH_SHORT"/>
    <property type="match status" value="1"/>
</dbReference>
<gene>
    <name evidence="3" type="ORF">IAC72_02615</name>
</gene>
<dbReference type="SUPFAM" id="SSF51735">
    <property type="entry name" value="NAD(P)-binding Rossmann-fold domains"/>
    <property type="match status" value="1"/>
</dbReference>
<reference evidence="3" key="1">
    <citation type="submission" date="2020-10" db="EMBL/GenBank/DDBJ databases">
        <authorList>
            <person name="Gilroy R."/>
        </authorList>
    </citation>
    <scope>NUCLEOTIDE SEQUENCE</scope>
    <source>
        <strain evidence="3">ChiHjej12B11-7776</strain>
    </source>
</reference>
<dbReference type="Pfam" id="PF00106">
    <property type="entry name" value="adh_short"/>
    <property type="match status" value="1"/>
</dbReference>
<name>A0A9D1SPZ4_9BACT</name>
<evidence type="ECO:0000256" key="2">
    <source>
        <dbReference type="RuleBase" id="RU000363"/>
    </source>
</evidence>
<dbReference type="InterPro" id="IPR002347">
    <property type="entry name" value="SDR_fam"/>
</dbReference>
<dbReference type="Proteomes" id="UP000886852">
    <property type="component" value="Unassembled WGS sequence"/>
</dbReference>
<dbReference type="Gene3D" id="3.40.50.720">
    <property type="entry name" value="NAD(P)-binding Rossmann-like Domain"/>
    <property type="match status" value="1"/>
</dbReference>
<dbReference type="AlphaFoldDB" id="A0A9D1SPZ4"/>
<evidence type="ECO:0000313" key="4">
    <source>
        <dbReference type="Proteomes" id="UP000886852"/>
    </source>
</evidence>
<dbReference type="PRINTS" id="PR00080">
    <property type="entry name" value="SDRFAMILY"/>
</dbReference>
<dbReference type="PANTHER" id="PTHR42879">
    <property type="entry name" value="3-OXOACYL-(ACYL-CARRIER-PROTEIN) REDUCTASE"/>
    <property type="match status" value="1"/>
</dbReference>
<evidence type="ECO:0000256" key="1">
    <source>
        <dbReference type="ARBA" id="ARBA00006484"/>
    </source>
</evidence>
<dbReference type="FunFam" id="3.40.50.720:FF:000084">
    <property type="entry name" value="Short-chain dehydrogenase reductase"/>
    <property type="match status" value="1"/>
</dbReference>
<dbReference type="EMBL" id="DVOC01000045">
    <property type="protein sequence ID" value="HIU90894.1"/>
    <property type="molecule type" value="Genomic_DNA"/>
</dbReference>
<dbReference type="CDD" id="cd05233">
    <property type="entry name" value="SDR_c"/>
    <property type="match status" value="1"/>
</dbReference>
<dbReference type="InterPro" id="IPR036291">
    <property type="entry name" value="NAD(P)-bd_dom_sf"/>
</dbReference>
<proteinExistence type="inferred from homology"/>
<comment type="caution">
    <text evidence="3">The sequence shown here is derived from an EMBL/GenBank/DDBJ whole genome shotgun (WGS) entry which is preliminary data.</text>
</comment>
<sequence>MKVALVTGGSRGIGAETVKLFAQKGYTVLLNYNASEKRAESLMSEARSQGGDVHIFKADLSDLSQIEDMFHFVKKYFRRLDVLVNNAGVALTSLCQDVSGSEYDRVMNVNAKAAFFCCARAVDMLRQSRGAIVNVSSVWGLKGAAAESVYSMSKFAVVGLTKSLAEELRPSFVRVNCVCPPMVETDMTKCYGAKDKMEFAARYGVNVYSAAQVAEDIYRLSQTRRTGVILSEK</sequence>
<dbReference type="GO" id="GO:0032787">
    <property type="term" value="P:monocarboxylic acid metabolic process"/>
    <property type="evidence" value="ECO:0007669"/>
    <property type="project" value="UniProtKB-ARBA"/>
</dbReference>
<dbReference type="PRINTS" id="PR00081">
    <property type="entry name" value="GDHRDH"/>
</dbReference>
<dbReference type="InterPro" id="IPR020904">
    <property type="entry name" value="Sc_DH/Rdtase_CS"/>
</dbReference>
<accession>A0A9D1SPZ4</accession>
<reference evidence="3" key="2">
    <citation type="journal article" date="2021" name="PeerJ">
        <title>Extensive microbial diversity within the chicken gut microbiome revealed by metagenomics and culture.</title>
        <authorList>
            <person name="Gilroy R."/>
            <person name="Ravi A."/>
            <person name="Getino M."/>
            <person name="Pursley I."/>
            <person name="Horton D.L."/>
            <person name="Alikhan N.F."/>
            <person name="Baker D."/>
            <person name="Gharbi K."/>
            <person name="Hall N."/>
            <person name="Watson M."/>
            <person name="Adriaenssens E.M."/>
            <person name="Foster-Nyarko E."/>
            <person name="Jarju S."/>
            <person name="Secka A."/>
            <person name="Antonio M."/>
            <person name="Oren A."/>
            <person name="Chaudhuri R.R."/>
            <person name="La Ragione R."/>
            <person name="Hildebrand F."/>
            <person name="Pallen M.J."/>
        </authorList>
    </citation>
    <scope>NUCLEOTIDE SEQUENCE</scope>
    <source>
        <strain evidence="3">ChiHjej12B11-7776</strain>
    </source>
</reference>
<comment type="similarity">
    <text evidence="1 2">Belongs to the short-chain dehydrogenases/reductases (SDR) family.</text>
</comment>